<dbReference type="EMBL" id="JAHOPB010000002">
    <property type="protein sequence ID" value="MBU8876257.1"/>
    <property type="molecule type" value="Genomic_DNA"/>
</dbReference>
<dbReference type="InterPro" id="IPR010127">
    <property type="entry name" value="Phasin_subfam-1"/>
</dbReference>
<dbReference type="Pfam" id="PF09361">
    <property type="entry name" value="Phasin_2"/>
    <property type="match status" value="1"/>
</dbReference>
<gene>
    <name evidence="2" type="primary">phaP</name>
    <name evidence="2" type="ORF">KQ910_20960</name>
</gene>
<organism evidence="2 3">
    <name type="scientific">Reyranella humidisoli</name>
    <dbReference type="NCBI Taxonomy" id="2849149"/>
    <lineage>
        <taxon>Bacteria</taxon>
        <taxon>Pseudomonadati</taxon>
        <taxon>Pseudomonadota</taxon>
        <taxon>Alphaproteobacteria</taxon>
        <taxon>Hyphomicrobiales</taxon>
        <taxon>Reyranellaceae</taxon>
        <taxon>Reyranella</taxon>
    </lineage>
</organism>
<evidence type="ECO:0000259" key="1">
    <source>
        <dbReference type="Pfam" id="PF09361"/>
    </source>
</evidence>
<comment type="caution">
    <text evidence="2">The sequence shown here is derived from an EMBL/GenBank/DDBJ whole genome shotgun (WGS) entry which is preliminary data.</text>
</comment>
<feature type="domain" description="Phasin" evidence="1">
    <location>
        <begin position="28"/>
        <end position="126"/>
    </location>
</feature>
<accession>A0ABS6IRB3</accession>
<proteinExistence type="predicted"/>
<keyword evidence="3" id="KW-1185">Reference proteome</keyword>
<dbReference type="Proteomes" id="UP000727907">
    <property type="component" value="Unassembled WGS sequence"/>
</dbReference>
<dbReference type="NCBIfam" id="TIGR01841">
    <property type="entry name" value="phasin"/>
    <property type="match status" value="1"/>
</dbReference>
<evidence type="ECO:0000313" key="3">
    <source>
        <dbReference type="Proteomes" id="UP000727907"/>
    </source>
</evidence>
<name>A0ABS6IRB3_9HYPH</name>
<reference evidence="2 3" key="1">
    <citation type="submission" date="2021-06" db="EMBL/GenBank/DDBJ databases">
        <authorList>
            <person name="Lee D.H."/>
        </authorList>
    </citation>
    <scope>NUCLEOTIDE SEQUENCE [LARGE SCALE GENOMIC DNA]</scope>
    <source>
        <strain evidence="2 3">MMS21-HV4-11</strain>
    </source>
</reference>
<dbReference type="RefSeq" id="WP_216964904.1">
    <property type="nucleotide sequence ID" value="NZ_JAHOPB010000002.1"/>
</dbReference>
<dbReference type="InterPro" id="IPR018968">
    <property type="entry name" value="Phasin"/>
</dbReference>
<evidence type="ECO:0000313" key="2">
    <source>
        <dbReference type="EMBL" id="MBU8876257.1"/>
    </source>
</evidence>
<sequence length="141" mass="15817">MADATQPFTDMFKKLGEQLKVPAFDMSKMMEHHQKNLEAMTRSWQAVAGGASEVAQKQKEIFEAAMKDMAEMAQSYKPGGNPQEVMAKQSEFAKKAMEAAIANTKDIAELVQKSSTEAFKIVQDRMKESYEEIRSSVEKKS</sequence>
<protein>
    <submittedName>
        <fullName evidence="2">TIGR01841 family phasin</fullName>
    </submittedName>
</protein>